<evidence type="ECO:0000313" key="1">
    <source>
        <dbReference type="EMBL" id="SVE24962.1"/>
    </source>
</evidence>
<accession>A0A383BYF2</accession>
<dbReference type="EMBL" id="UINC01204302">
    <property type="protein sequence ID" value="SVE24962.1"/>
    <property type="molecule type" value="Genomic_DNA"/>
</dbReference>
<feature type="non-terminal residue" evidence="1">
    <location>
        <position position="135"/>
    </location>
</feature>
<name>A0A383BYF2_9ZZZZ</name>
<protein>
    <submittedName>
        <fullName evidence="1">Uncharacterized protein</fullName>
    </submittedName>
</protein>
<dbReference type="AlphaFoldDB" id="A0A383BYF2"/>
<gene>
    <name evidence="1" type="ORF">METZ01_LOCUS477816</name>
</gene>
<organism evidence="1">
    <name type="scientific">marine metagenome</name>
    <dbReference type="NCBI Taxonomy" id="408172"/>
    <lineage>
        <taxon>unclassified sequences</taxon>
        <taxon>metagenomes</taxon>
        <taxon>ecological metagenomes</taxon>
    </lineage>
</organism>
<sequence>MKNTNLITTILILGFTTIINAQEPLSFRSHALGGVIDDDLDLVYDPIELRFVDGVRIYTNLSNLTSSQEKLFNNISDDEFLFGMSSENPFLNFLSHSALIRFQNSETSNSVGIDSDLDGYTDITGNGTLIDEYTA</sequence>
<reference evidence="1" key="1">
    <citation type="submission" date="2018-05" db="EMBL/GenBank/DDBJ databases">
        <authorList>
            <person name="Lanie J.A."/>
            <person name="Ng W.-L."/>
            <person name="Kazmierczak K.M."/>
            <person name="Andrzejewski T.M."/>
            <person name="Davidsen T.M."/>
            <person name="Wayne K.J."/>
            <person name="Tettelin H."/>
            <person name="Glass J.I."/>
            <person name="Rusch D."/>
            <person name="Podicherti R."/>
            <person name="Tsui H.-C.T."/>
            <person name="Winkler M.E."/>
        </authorList>
    </citation>
    <scope>NUCLEOTIDE SEQUENCE</scope>
</reference>
<proteinExistence type="predicted"/>